<evidence type="ECO:0000313" key="3">
    <source>
        <dbReference type="Proteomes" id="UP000641454"/>
    </source>
</evidence>
<accession>A0A923SGF5</accession>
<name>A0A923SGF5_9FLAO</name>
<protein>
    <submittedName>
        <fullName evidence="2">Tape measure protein</fullName>
    </submittedName>
</protein>
<dbReference type="EMBL" id="JACRUL010000048">
    <property type="protein sequence ID" value="MBC5845682.1"/>
    <property type="molecule type" value="Genomic_DNA"/>
</dbReference>
<evidence type="ECO:0000313" key="2">
    <source>
        <dbReference type="EMBL" id="MBC5845682.1"/>
    </source>
</evidence>
<keyword evidence="3" id="KW-1185">Reference proteome</keyword>
<sequence length="570" mass="61038">MNNTIQFTLRMQDLMSTTLSRVSSGSQSAFNRMSQSANQMTGRNRVLAMSFTELQNKIRQVEDTISRSTIPSQIASARRELALLQRQSNNHAGNVNNASSSSKGIGIGGVAVGSMLGGLAKQGATMVIGAVTSGIGEMVSRSMEKEQAITGLSTFLGKDGANEAYKNIRKDADVTPFNTTSLLEVNRSLISAGANAKDARTDTMNLANAVSAVGGGNDILSRMAANMQQIKTVGKATAMDIRQFGIAGINIYAMLAQSTGKSIAQVKEMDVTYDDLAKTLAMANAKGGIYEGAMTAQSQTEAGKWSTVKDLAKNTLSDIGDAFKPARMQLLDIGIKFASGVSSMLAQAQPYIDAFSSRISQGVDYILAIVNGTSEWSDWVSIAVNHFSVIWEFTKNIGVKLWGFVSSIVEFIKNSQILKDLFTGIGWIMEKAGNVILWVVDKVVWLWENVIKPILNVVDGFYKKITGRGFDIKATTTLLTSKGKPDSKPDNPRNSPLGAGGAMVATNTASGKTAGEAVTGAQPKVVNIHIGKFFDNIQFTTMNGKESAQELENIVMEALARVLYNGSKLV</sequence>
<dbReference type="Proteomes" id="UP000641454">
    <property type="component" value="Unassembled WGS sequence"/>
</dbReference>
<dbReference type="AlphaFoldDB" id="A0A923SGF5"/>
<gene>
    <name evidence="2" type="ORF">H8R25_14715</name>
</gene>
<organism evidence="2 3">
    <name type="scientific">Flavobacterium muglaense</name>
    <dbReference type="NCBI Taxonomy" id="2764716"/>
    <lineage>
        <taxon>Bacteria</taxon>
        <taxon>Pseudomonadati</taxon>
        <taxon>Bacteroidota</taxon>
        <taxon>Flavobacteriia</taxon>
        <taxon>Flavobacteriales</taxon>
        <taxon>Flavobacteriaceae</taxon>
        <taxon>Flavobacterium</taxon>
    </lineage>
</organism>
<dbReference type="InterPro" id="IPR013491">
    <property type="entry name" value="Tape_meas_N"/>
</dbReference>
<reference evidence="2 3" key="1">
    <citation type="submission" date="2020-08" db="EMBL/GenBank/DDBJ databases">
        <title>Description of novel Flavobacterium F-392 isolate.</title>
        <authorList>
            <person name="Saticioglu I.B."/>
            <person name="Duman M."/>
            <person name="Altun S."/>
        </authorList>
    </citation>
    <scope>NUCLEOTIDE SEQUENCE [LARGE SCALE GENOMIC DNA]</scope>
    <source>
        <strain evidence="2 3">F-392</strain>
    </source>
</reference>
<feature type="region of interest" description="Disordered" evidence="1">
    <location>
        <begin position="480"/>
        <end position="502"/>
    </location>
</feature>
<proteinExistence type="predicted"/>
<evidence type="ECO:0000256" key="1">
    <source>
        <dbReference type="SAM" id="MobiDB-lite"/>
    </source>
</evidence>
<comment type="caution">
    <text evidence="2">The sequence shown here is derived from an EMBL/GenBank/DDBJ whole genome shotgun (WGS) entry which is preliminary data.</text>
</comment>
<dbReference type="NCBIfam" id="TIGR02675">
    <property type="entry name" value="tape_meas_nterm"/>
    <property type="match status" value="1"/>
</dbReference>
<dbReference type="RefSeq" id="WP_187020590.1">
    <property type="nucleotide sequence ID" value="NZ_JACRUK010000050.1"/>
</dbReference>